<dbReference type="AlphaFoldDB" id="H2B025"/>
<evidence type="ECO:0008006" key="5">
    <source>
        <dbReference type="Google" id="ProtNLM"/>
    </source>
</evidence>
<evidence type="ECO:0000256" key="1">
    <source>
        <dbReference type="SAM" id="Coils"/>
    </source>
</evidence>
<dbReference type="InParanoid" id="H2B025"/>
<dbReference type="CDD" id="cd07600">
    <property type="entry name" value="BAR_Gvp36"/>
    <property type="match status" value="1"/>
</dbReference>
<evidence type="ECO:0000313" key="3">
    <source>
        <dbReference type="EMBL" id="CCF59975.1"/>
    </source>
</evidence>
<dbReference type="GeneID" id="13883611"/>
<dbReference type="KEGG" id="kaf:KAFR_0I01950"/>
<evidence type="ECO:0000313" key="4">
    <source>
        <dbReference type="Proteomes" id="UP000005220"/>
    </source>
</evidence>
<organism evidence="3 4">
    <name type="scientific">Kazachstania africana (strain ATCC 22294 / BCRC 22015 / CBS 2517 / CECT 1963 / NBRC 1671 / NRRL Y-8276)</name>
    <name type="common">Yeast</name>
    <name type="synonym">Kluyveromyces africanus</name>
    <dbReference type="NCBI Taxonomy" id="1071382"/>
    <lineage>
        <taxon>Eukaryota</taxon>
        <taxon>Fungi</taxon>
        <taxon>Dikarya</taxon>
        <taxon>Ascomycota</taxon>
        <taxon>Saccharomycotina</taxon>
        <taxon>Saccharomycetes</taxon>
        <taxon>Saccharomycetales</taxon>
        <taxon>Saccharomycetaceae</taxon>
        <taxon>Kazachstania</taxon>
    </lineage>
</organism>
<reference evidence="3 4" key="1">
    <citation type="journal article" date="2011" name="Proc. Natl. Acad. Sci. U.S.A.">
        <title>Evolutionary erosion of yeast sex chromosomes by mating-type switching accidents.</title>
        <authorList>
            <person name="Gordon J.L."/>
            <person name="Armisen D."/>
            <person name="Proux-Wera E."/>
            <person name="Oheigeartaigh S.S."/>
            <person name="Byrne K.P."/>
            <person name="Wolfe K.H."/>
        </authorList>
    </citation>
    <scope>NUCLEOTIDE SEQUENCE [LARGE SCALE GENOMIC DNA]</scope>
    <source>
        <strain evidence="4">ATCC 22294 / BCRC 22015 / CBS 2517 / CECT 1963 / NBRC 1671 / NRRL Y-8276</strain>
    </source>
</reference>
<feature type="region of interest" description="Disordered" evidence="2">
    <location>
        <begin position="299"/>
        <end position="330"/>
    </location>
</feature>
<keyword evidence="1" id="KW-0175">Coiled coil</keyword>
<protein>
    <recommendedName>
        <fullName evidence="5">BAR domain-containing protein</fullName>
    </recommendedName>
</protein>
<dbReference type="OrthoDB" id="5549748at2759"/>
<dbReference type="RefSeq" id="XP_003959110.1">
    <property type="nucleotide sequence ID" value="XM_003959061.1"/>
</dbReference>
<dbReference type="EMBL" id="HE650829">
    <property type="protein sequence ID" value="CCF59975.1"/>
    <property type="molecule type" value="Genomic_DNA"/>
</dbReference>
<accession>H2B025</accession>
<dbReference type="Pfam" id="PF10455">
    <property type="entry name" value="BAR_2"/>
    <property type="match status" value="1"/>
</dbReference>
<dbReference type="HOGENOM" id="CLU_059017_0_0_1"/>
<gene>
    <name evidence="3" type="primary">KAFR0I01950</name>
    <name evidence="3" type="ORF">KAFR_0I01950</name>
</gene>
<dbReference type="Proteomes" id="UP000005220">
    <property type="component" value="Chromosome 9"/>
</dbReference>
<feature type="coiled-coil region" evidence="1">
    <location>
        <begin position="239"/>
        <end position="266"/>
    </location>
</feature>
<dbReference type="InterPro" id="IPR018859">
    <property type="entry name" value="BAR_dom-cont"/>
</dbReference>
<sequence length="330" mass="36821">MSSFNEFTNSFTKRFQELSTSVSQRTQELSNNLPTLAQSTQRLVQEKLGQVTDISQLPQEYLELEKKVDSIKLIHEHFLQVTSIYENESYDYPKVIKDSVNDFSKTMAAKITDLSHASSASEAQNILISPGPIRDPKTLNYALSKVSLTASEVINQVGSTPNESALSSKLLEFSNVQSKIAQARLQQDTLIQTKFNKALRDDLSTSLAKANKFRKEVQNKRLQYDVARTNLMNAKPEKEASLRVKMESLEDEFAQATENATLVMQEVIAGSDFLTSLNQMVAAQLEYFQTSAQLLQEFTENNAAPTDASSGKAKTESKSNVPIVLSEDEE</sequence>
<feature type="compositionally biased region" description="Polar residues" evidence="2">
    <location>
        <begin position="299"/>
        <end position="309"/>
    </location>
</feature>
<dbReference type="SUPFAM" id="SSF103657">
    <property type="entry name" value="BAR/IMD domain-like"/>
    <property type="match status" value="1"/>
</dbReference>
<dbReference type="Gene3D" id="1.20.1270.60">
    <property type="entry name" value="Arfaptin homology (AH) domain/BAR domain"/>
    <property type="match status" value="1"/>
</dbReference>
<proteinExistence type="predicted"/>
<dbReference type="InterPro" id="IPR027267">
    <property type="entry name" value="AH/BAR_dom_sf"/>
</dbReference>
<dbReference type="FunCoup" id="H2B025">
    <property type="interactions" value="91"/>
</dbReference>
<dbReference type="eggNOG" id="ENOG502QQ2V">
    <property type="taxonomic scope" value="Eukaryota"/>
</dbReference>
<keyword evidence="4" id="KW-1185">Reference proteome</keyword>
<evidence type="ECO:0000256" key="2">
    <source>
        <dbReference type="SAM" id="MobiDB-lite"/>
    </source>
</evidence>
<name>H2B025_KAZAF</name>